<name>A0A7S4V1S3_9DINO</name>
<accession>A0A7S4V1S3</accession>
<evidence type="ECO:0000259" key="2">
    <source>
        <dbReference type="PROSITE" id="PS50076"/>
    </source>
</evidence>
<gene>
    <name evidence="3" type="ORF">AMON00008_LOCUS11133</name>
</gene>
<dbReference type="CDD" id="cd06257">
    <property type="entry name" value="DnaJ"/>
    <property type="match status" value="1"/>
</dbReference>
<dbReference type="EMBL" id="HBNR01016882">
    <property type="protein sequence ID" value="CAE4571514.1"/>
    <property type="molecule type" value="Transcribed_RNA"/>
</dbReference>
<dbReference type="PROSITE" id="PS50076">
    <property type="entry name" value="DNAJ_2"/>
    <property type="match status" value="1"/>
</dbReference>
<dbReference type="AlphaFoldDB" id="A0A7S4V1S3"/>
<sequence>MTASLYELLGVARAASPAELRAAYRRRVLEVHPDKGGSVELCQAVMAAFEQLADSERRWEYDQSLACSAVQHPPAVAVHRRSAGAGKAGQCTASGRAAQPSRVRRRCATAGPSQPSPPDKRRCCGEPPGRAEAAAGSRSGKSTHAGGVQQSDATGSHGCAHTGGPVDGDARPGPASKPKAGSCSCPAGTGGRSGLMLHKVVELLRCLGQEQRRQFLARGLSEPQRLALEAFMRACRDAKGGTTASSGRAPQPASNTCGRYGRAGSGHGMAAAPRARQRPSQGAPQPASNTCGRYGRAGSGHGMAAAPRARQRLSQGCHCRGPPRPWSQAAGRCGGLSPSGGLAPPPLGPAPPTGVDGTEGRLLAPALLALPPPLPLEDGSASPLGESASPLGGDSGPDAPGAAAEGPAELGDAADHAQAGKKAGRGVARIQGIVRTSPGKYVYYRAQVGFSYFMLTTRWRHTLDQAIDDHVALLTLKRQTLRGGASAQDVPTEERLQKAIGDMLLTLDDSQAEDLGLHVCASMSTCYACLFVGRHLNSPAYGVKDLGLALRVWRSFRDADERLPGQGVSRNLLDHMPPGAPEVEEMWQRIRQAYLDSWREHGADVKRLAARIDGLAALQTGRRQRRWEHLEAARMTREEQCQRRAERRADHRRLAQEAQERRAAELARRRREREERQRMHREDVLSRYISESTRWTKRLRPGSKRTVDKAEEERRALRRLAALAPRWRARLEAEQRRESTGKRRQGARRQREEREARRHQDACGQGVSEPGMTSQGLCGGHRLPG</sequence>
<feature type="region of interest" description="Disordered" evidence="1">
    <location>
        <begin position="79"/>
        <end position="188"/>
    </location>
</feature>
<feature type="compositionally biased region" description="Low complexity" evidence="1">
    <location>
        <begin position="125"/>
        <end position="140"/>
    </location>
</feature>
<organism evidence="3">
    <name type="scientific">Alexandrium monilatum</name>
    <dbReference type="NCBI Taxonomy" id="311494"/>
    <lineage>
        <taxon>Eukaryota</taxon>
        <taxon>Sar</taxon>
        <taxon>Alveolata</taxon>
        <taxon>Dinophyceae</taxon>
        <taxon>Gonyaulacales</taxon>
        <taxon>Pyrocystaceae</taxon>
        <taxon>Alexandrium</taxon>
    </lineage>
</organism>
<evidence type="ECO:0000256" key="1">
    <source>
        <dbReference type="SAM" id="MobiDB-lite"/>
    </source>
</evidence>
<dbReference type="InterPro" id="IPR050817">
    <property type="entry name" value="DjlA_DnaK_co-chaperone"/>
</dbReference>
<feature type="region of interest" description="Disordered" evidence="1">
    <location>
        <begin position="731"/>
        <end position="785"/>
    </location>
</feature>
<feature type="compositionally biased region" description="Basic and acidic residues" evidence="1">
    <location>
        <begin position="749"/>
        <end position="761"/>
    </location>
</feature>
<dbReference type="InterPro" id="IPR001623">
    <property type="entry name" value="DnaJ_domain"/>
</dbReference>
<feature type="domain" description="J" evidence="2">
    <location>
        <begin position="4"/>
        <end position="65"/>
    </location>
</feature>
<feature type="compositionally biased region" description="Polar residues" evidence="1">
    <location>
        <begin position="242"/>
        <end position="257"/>
    </location>
</feature>
<feature type="compositionally biased region" description="Basic and acidic residues" evidence="1">
    <location>
        <begin position="731"/>
        <end position="741"/>
    </location>
</feature>
<feature type="compositionally biased region" description="Low complexity" evidence="1">
    <location>
        <begin position="270"/>
        <end position="288"/>
    </location>
</feature>
<feature type="compositionally biased region" description="Low complexity" evidence="1">
    <location>
        <begin position="389"/>
        <end position="411"/>
    </location>
</feature>
<feature type="compositionally biased region" description="Pro residues" evidence="1">
    <location>
        <begin position="343"/>
        <end position="352"/>
    </location>
</feature>
<dbReference type="InterPro" id="IPR036869">
    <property type="entry name" value="J_dom_sf"/>
</dbReference>
<proteinExistence type="predicted"/>
<dbReference type="PRINTS" id="PR00625">
    <property type="entry name" value="JDOMAIN"/>
</dbReference>
<reference evidence="3" key="1">
    <citation type="submission" date="2021-01" db="EMBL/GenBank/DDBJ databases">
        <authorList>
            <person name="Corre E."/>
            <person name="Pelletier E."/>
            <person name="Niang G."/>
            <person name="Scheremetjew M."/>
            <person name="Finn R."/>
            <person name="Kale V."/>
            <person name="Holt S."/>
            <person name="Cochrane G."/>
            <person name="Meng A."/>
            <person name="Brown T."/>
            <person name="Cohen L."/>
        </authorList>
    </citation>
    <scope>NUCLEOTIDE SEQUENCE</scope>
    <source>
        <strain evidence="3">CCMP3105</strain>
    </source>
</reference>
<feature type="region of interest" description="Disordered" evidence="1">
    <location>
        <begin position="239"/>
        <end position="422"/>
    </location>
</feature>
<dbReference type="SMART" id="SM00271">
    <property type="entry name" value="DnaJ"/>
    <property type="match status" value="1"/>
</dbReference>
<dbReference type="PANTHER" id="PTHR24074">
    <property type="entry name" value="CO-CHAPERONE PROTEIN DJLA"/>
    <property type="match status" value="1"/>
</dbReference>
<protein>
    <recommendedName>
        <fullName evidence="2">J domain-containing protein</fullName>
    </recommendedName>
</protein>
<dbReference type="SUPFAM" id="SSF46565">
    <property type="entry name" value="Chaperone J-domain"/>
    <property type="match status" value="1"/>
</dbReference>
<dbReference type="Gene3D" id="1.10.287.110">
    <property type="entry name" value="DnaJ domain"/>
    <property type="match status" value="1"/>
</dbReference>
<evidence type="ECO:0000313" key="3">
    <source>
        <dbReference type="EMBL" id="CAE4571514.1"/>
    </source>
</evidence>
<dbReference type="Pfam" id="PF00226">
    <property type="entry name" value="DnaJ"/>
    <property type="match status" value="1"/>
</dbReference>